<dbReference type="GO" id="GO:0005829">
    <property type="term" value="C:cytosol"/>
    <property type="evidence" value="ECO:0007669"/>
    <property type="project" value="TreeGrafter"/>
</dbReference>
<comment type="function">
    <text evidence="5">Activates KDO (a required 8-carbon sugar) for incorporation into bacterial lipopolysaccharide in Gram-negative bacteria.</text>
</comment>
<evidence type="ECO:0000256" key="2">
    <source>
        <dbReference type="ARBA" id="ARBA00022679"/>
    </source>
</evidence>
<gene>
    <name evidence="5" type="primary">kdsB</name>
    <name evidence="6" type="ORF">A3SI_07699</name>
</gene>
<dbReference type="Gene3D" id="3.90.550.10">
    <property type="entry name" value="Spore Coat Polysaccharide Biosynthesis Protein SpsA, Chain A"/>
    <property type="match status" value="1"/>
</dbReference>
<dbReference type="InterPro" id="IPR003329">
    <property type="entry name" value="Cytidylyl_trans"/>
</dbReference>
<dbReference type="EC" id="2.7.7.38" evidence="5"/>
<dbReference type="GO" id="GO:0008690">
    <property type="term" value="F:3-deoxy-manno-octulosonate cytidylyltransferase activity"/>
    <property type="evidence" value="ECO:0007669"/>
    <property type="project" value="UniProtKB-UniRule"/>
</dbReference>
<dbReference type="PATRIC" id="fig|1189621.3.peg.1607"/>
<evidence type="ECO:0000313" key="6">
    <source>
        <dbReference type="EMBL" id="EIM77157.1"/>
    </source>
</evidence>
<dbReference type="SUPFAM" id="SSF53448">
    <property type="entry name" value="Nucleotide-diphospho-sugar transferases"/>
    <property type="match status" value="1"/>
</dbReference>
<evidence type="ECO:0000256" key="1">
    <source>
        <dbReference type="ARBA" id="ARBA00004370"/>
    </source>
</evidence>
<dbReference type="STRING" id="1189621.A3SI_07699"/>
<comment type="catalytic activity">
    <reaction evidence="5">
        <text>3-deoxy-alpha-D-manno-oct-2-ulosonate + CTP = CMP-3-deoxy-beta-D-manno-octulosonate + diphosphate</text>
        <dbReference type="Rhea" id="RHEA:23448"/>
        <dbReference type="ChEBI" id="CHEBI:33019"/>
        <dbReference type="ChEBI" id="CHEBI:37563"/>
        <dbReference type="ChEBI" id="CHEBI:85986"/>
        <dbReference type="ChEBI" id="CHEBI:85987"/>
        <dbReference type="EC" id="2.7.7.38"/>
    </reaction>
</comment>
<dbReference type="CDD" id="cd02517">
    <property type="entry name" value="CMP-KDO-Synthetase"/>
    <property type="match status" value="1"/>
</dbReference>
<dbReference type="RefSeq" id="WP_009054422.1">
    <property type="nucleotide sequence ID" value="NZ_AJYA01000016.1"/>
</dbReference>
<dbReference type="NCBIfam" id="NF003952">
    <property type="entry name" value="PRK05450.1-5"/>
    <property type="match status" value="1"/>
</dbReference>
<dbReference type="NCBIfam" id="NF009905">
    <property type="entry name" value="PRK13368.1"/>
    <property type="match status" value="1"/>
</dbReference>
<keyword evidence="5" id="KW-0963">Cytoplasm</keyword>
<evidence type="ECO:0000256" key="3">
    <source>
        <dbReference type="ARBA" id="ARBA00022695"/>
    </source>
</evidence>
<dbReference type="UniPathway" id="UPA00358">
    <property type="reaction ID" value="UER00476"/>
</dbReference>
<evidence type="ECO:0000256" key="5">
    <source>
        <dbReference type="HAMAP-Rule" id="MF_00057"/>
    </source>
</evidence>
<comment type="pathway">
    <text evidence="5">Nucleotide-sugar biosynthesis; CMP-3-deoxy-D-manno-octulosonate biosynthesis; CMP-3-deoxy-D-manno-octulosonate from 3-deoxy-D-manno-octulosonate and CTP: step 1/1.</text>
</comment>
<dbReference type="OrthoDB" id="9815559at2"/>
<dbReference type="PANTHER" id="PTHR42866:SF2">
    <property type="entry name" value="3-DEOXY-MANNO-OCTULOSONATE CYTIDYLYLTRANSFERASE, MITOCHONDRIAL"/>
    <property type="match status" value="1"/>
</dbReference>
<evidence type="ECO:0000256" key="4">
    <source>
        <dbReference type="ARBA" id="ARBA00022985"/>
    </source>
</evidence>
<keyword evidence="2 5" id="KW-0808">Transferase</keyword>
<accession>I5C5Q5</accession>
<dbReference type="InterPro" id="IPR029044">
    <property type="entry name" value="Nucleotide-diphossugar_trans"/>
</dbReference>
<comment type="caution">
    <text evidence="6">The sequence shown here is derived from an EMBL/GenBank/DDBJ whole genome shotgun (WGS) entry which is preliminary data.</text>
</comment>
<dbReference type="FunFam" id="3.90.550.10:FF:000011">
    <property type="entry name" value="3-deoxy-manno-octulosonate cytidylyltransferase"/>
    <property type="match status" value="1"/>
</dbReference>
<sequence length="242" mass="26673">MKTAIVIPARLQSSRLPEKVLADLGGKPLIQRVYDACLRATEVDEVWIACDHERVEAVCRTFTSHVIRTSEQHESGTDRIAEAARGLQADYIINVQGDEPFIDAATIDAVAVALREGQENMVSVYALGEDPTGLEDPNTVKVVTDNAGYALYFSRAPIPFPRDGKAAEGPLFQKHIGLYGYASAFLQTFAGLPAAHLEQTEKLEQLRALAHGYKIKMLEVSHPEKGIDTLEDLEQARKKFNL</sequence>
<dbReference type="PANTHER" id="PTHR42866">
    <property type="entry name" value="3-DEOXY-MANNO-OCTULOSONATE CYTIDYLYLTRANSFERASE"/>
    <property type="match status" value="1"/>
</dbReference>
<dbReference type="Pfam" id="PF02348">
    <property type="entry name" value="CTP_transf_3"/>
    <property type="match status" value="1"/>
</dbReference>
<evidence type="ECO:0000313" key="7">
    <source>
        <dbReference type="Proteomes" id="UP000005551"/>
    </source>
</evidence>
<proteinExistence type="inferred from homology"/>
<comment type="subcellular location">
    <subcellularLocation>
        <location evidence="5">Cytoplasm</location>
    </subcellularLocation>
    <subcellularLocation>
        <location evidence="1">Membrane</location>
    </subcellularLocation>
</comment>
<name>I5C5Q5_9BACT</name>
<organism evidence="6 7">
    <name type="scientific">Nitritalea halalkaliphila LW7</name>
    <dbReference type="NCBI Taxonomy" id="1189621"/>
    <lineage>
        <taxon>Bacteria</taxon>
        <taxon>Pseudomonadati</taxon>
        <taxon>Bacteroidota</taxon>
        <taxon>Cytophagia</taxon>
        <taxon>Cytophagales</taxon>
        <taxon>Cyclobacteriaceae</taxon>
        <taxon>Nitritalea</taxon>
    </lineage>
</organism>
<keyword evidence="4 5" id="KW-0448">Lipopolysaccharide biosynthesis</keyword>
<dbReference type="InterPro" id="IPR004528">
    <property type="entry name" value="KdsB"/>
</dbReference>
<protein>
    <recommendedName>
        <fullName evidence="5">3-deoxy-manno-octulosonate cytidylyltransferase</fullName>
        <ecNumber evidence="5">2.7.7.38</ecNumber>
    </recommendedName>
    <alternativeName>
        <fullName evidence="5">CMP-2-keto-3-deoxyoctulosonic acid synthase</fullName>
        <shortName evidence="5">CKS</shortName>
        <shortName evidence="5">CMP-KDO synthase</shortName>
    </alternativeName>
</protein>
<dbReference type="GO" id="GO:0009103">
    <property type="term" value="P:lipopolysaccharide biosynthetic process"/>
    <property type="evidence" value="ECO:0007669"/>
    <property type="project" value="UniProtKB-UniRule"/>
</dbReference>
<dbReference type="NCBIfam" id="TIGR00466">
    <property type="entry name" value="kdsB"/>
    <property type="match status" value="1"/>
</dbReference>
<dbReference type="Proteomes" id="UP000005551">
    <property type="component" value="Unassembled WGS sequence"/>
</dbReference>
<keyword evidence="7" id="KW-1185">Reference proteome</keyword>
<comment type="similarity">
    <text evidence="5">Belongs to the KdsB family.</text>
</comment>
<dbReference type="GO" id="GO:0033468">
    <property type="term" value="P:CMP-keto-3-deoxy-D-manno-octulosonic acid biosynthetic process"/>
    <property type="evidence" value="ECO:0007669"/>
    <property type="project" value="UniProtKB-UniRule"/>
</dbReference>
<dbReference type="GO" id="GO:0016020">
    <property type="term" value="C:membrane"/>
    <property type="evidence" value="ECO:0007669"/>
    <property type="project" value="UniProtKB-SubCell"/>
</dbReference>
<reference evidence="6 7" key="1">
    <citation type="submission" date="2012-05" db="EMBL/GenBank/DDBJ databases">
        <title>Genome sequence of Nitritalea halalkaliphila LW7.</title>
        <authorList>
            <person name="Jangir P.K."/>
            <person name="Singh A."/>
            <person name="Shivaji S."/>
            <person name="Sharma R."/>
        </authorList>
    </citation>
    <scope>NUCLEOTIDE SEQUENCE [LARGE SCALE GENOMIC DNA]</scope>
    <source>
        <strain evidence="6 7">LW7</strain>
    </source>
</reference>
<dbReference type="HAMAP" id="MF_00057">
    <property type="entry name" value="KdsB"/>
    <property type="match status" value="1"/>
</dbReference>
<dbReference type="EMBL" id="AJYA01000016">
    <property type="protein sequence ID" value="EIM77157.1"/>
    <property type="molecule type" value="Genomic_DNA"/>
</dbReference>
<keyword evidence="3 5" id="KW-0548">Nucleotidyltransferase</keyword>
<dbReference type="AlphaFoldDB" id="I5C5Q5"/>